<proteinExistence type="predicted"/>
<keyword evidence="1" id="KW-0812">Transmembrane</keyword>
<protein>
    <recommendedName>
        <fullName evidence="4">DUF3159 domain-containing protein</fullName>
    </recommendedName>
</protein>
<accession>A0A2W2BG31</accession>
<dbReference type="AlphaFoldDB" id="A0A2W2BG31"/>
<dbReference type="RefSeq" id="WP_111258748.1">
    <property type="nucleotide sequence ID" value="NZ_POTW01000163.1"/>
</dbReference>
<keyword evidence="3" id="KW-1185">Reference proteome</keyword>
<feature type="transmembrane region" description="Helical" evidence="1">
    <location>
        <begin position="122"/>
        <end position="143"/>
    </location>
</feature>
<feature type="transmembrane region" description="Helical" evidence="1">
    <location>
        <begin position="189"/>
        <end position="215"/>
    </location>
</feature>
<organism evidence="2 3">
    <name type="scientific">Jiangella anatolica</name>
    <dbReference type="NCBI Taxonomy" id="2670374"/>
    <lineage>
        <taxon>Bacteria</taxon>
        <taxon>Bacillati</taxon>
        <taxon>Actinomycetota</taxon>
        <taxon>Actinomycetes</taxon>
        <taxon>Jiangellales</taxon>
        <taxon>Jiangellaceae</taxon>
        <taxon>Jiangella</taxon>
    </lineage>
</organism>
<name>A0A2W2BG31_9ACTN</name>
<feature type="transmembrane region" description="Helical" evidence="1">
    <location>
        <begin position="61"/>
        <end position="79"/>
    </location>
</feature>
<keyword evidence="1" id="KW-1133">Transmembrane helix</keyword>
<feature type="transmembrane region" description="Helical" evidence="1">
    <location>
        <begin position="86"/>
        <end position="102"/>
    </location>
</feature>
<evidence type="ECO:0000313" key="3">
    <source>
        <dbReference type="Proteomes" id="UP000248764"/>
    </source>
</evidence>
<dbReference type="InterPro" id="IPR016566">
    <property type="entry name" value="UCP010219"/>
</dbReference>
<reference evidence="2 3" key="1">
    <citation type="submission" date="2018-01" db="EMBL/GenBank/DDBJ databases">
        <title>Draft genome sequence of Jiangella sp. GTF31.</title>
        <authorList>
            <person name="Sahin N."/>
            <person name="Ay H."/>
            <person name="Saygin H."/>
        </authorList>
    </citation>
    <scope>NUCLEOTIDE SEQUENCE [LARGE SCALE GENOMIC DNA]</scope>
    <source>
        <strain evidence="2 3">GTF31</strain>
    </source>
</reference>
<dbReference type="Pfam" id="PF11361">
    <property type="entry name" value="DUF3159"/>
    <property type="match status" value="1"/>
</dbReference>
<evidence type="ECO:0008006" key="4">
    <source>
        <dbReference type="Google" id="ProtNLM"/>
    </source>
</evidence>
<dbReference type="EMBL" id="POTW01000163">
    <property type="protein sequence ID" value="PZF79208.1"/>
    <property type="molecule type" value="Genomic_DNA"/>
</dbReference>
<feature type="transmembrane region" description="Helical" evidence="1">
    <location>
        <begin position="164"/>
        <end position="183"/>
    </location>
</feature>
<dbReference type="Proteomes" id="UP000248764">
    <property type="component" value="Unassembled WGS sequence"/>
</dbReference>
<evidence type="ECO:0000256" key="1">
    <source>
        <dbReference type="SAM" id="Phobius"/>
    </source>
</evidence>
<gene>
    <name evidence="2" type="ORF">C1I92_32365</name>
</gene>
<feature type="non-terminal residue" evidence="2">
    <location>
        <position position="246"/>
    </location>
</feature>
<evidence type="ECO:0000313" key="2">
    <source>
        <dbReference type="EMBL" id="PZF79208.1"/>
    </source>
</evidence>
<sequence>MSQSDPGAPDRAGRQSWVQALTSDERFSAQNVLGPAALLDAGLPLALFTVVYTAAGRNLTLSLWVALASGALLAVIRLLRKEQMQNVIAGFLGVGIAAFMANRTGRAEDVFLPGLLINVGYGLAYLVSIVVRWPLLGVFVGLVSGQGTAWRRDPALLRAYTQASLLWVAMFALRLAVQVPLYLAGEDQIGWLAGARLVMSWPLFLLVAYLSWLIIRPAYRAFQELALIHISEPTRLALISYADFCW</sequence>
<keyword evidence="1" id="KW-0472">Membrane</keyword>
<comment type="caution">
    <text evidence="2">The sequence shown here is derived from an EMBL/GenBank/DDBJ whole genome shotgun (WGS) entry which is preliminary data.</text>
</comment>